<comment type="caution">
    <text evidence="5">The sequence shown here is derived from an EMBL/GenBank/DDBJ whole genome shotgun (WGS) entry which is preliminary data.</text>
</comment>
<dbReference type="EMBL" id="JACXJA010000001">
    <property type="protein sequence ID" value="MBD2860475.1"/>
    <property type="molecule type" value="Genomic_DNA"/>
</dbReference>
<dbReference type="InterPro" id="IPR001347">
    <property type="entry name" value="SIS_dom"/>
</dbReference>
<gene>
    <name evidence="3 5" type="primary">murQ</name>
    <name evidence="5" type="ORF">IDH45_00555</name>
</gene>
<proteinExistence type="inferred from homology"/>
<dbReference type="NCBIfam" id="NF003915">
    <property type="entry name" value="PRK05441.1"/>
    <property type="match status" value="1"/>
</dbReference>
<reference evidence="5" key="1">
    <citation type="submission" date="2020-09" db="EMBL/GenBank/DDBJ databases">
        <title>A novel bacterium of genus Paenibacillus, isolated from South China Sea.</title>
        <authorList>
            <person name="Huang H."/>
            <person name="Mo K."/>
            <person name="Hu Y."/>
        </authorList>
    </citation>
    <scope>NUCLEOTIDE SEQUENCE</scope>
    <source>
        <strain evidence="5">IB182363</strain>
    </source>
</reference>
<protein>
    <recommendedName>
        <fullName evidence="3">N-acetylmuramic acid 6-phosphate etherase</fullName>
        <shortName evidence="3">MurNAc-6-P etherase</shortName>
        <ecNumber evidence="3">4.2.1.126</ecNumber>
    </recommendedName>
    <alternativeName>
        <fullName evidence="3">N-acetylmuramic acid 6-phosphate hydrolase</fullName>
    </alternativeName>
    <alternativeName>
        <fullName evidence="3">N-acetylmuramic acid 6-phosphate lyase</fullName>
    </alternativeName>
</protein>
<dbReference type="NCBIfam" id="TIGR00274">
    <property type="entry name" value="N-acetylmuramic acid 6-phosphate etherase"/>
    <property type="match status" value="1"/>
</dbReference>
<dbReference type="CDD" id="cd05007">
    <property type="entry name" value="SIS_Etherase"/>
    <property type="match status" value="1"/>
</dbReference>
<dbReference type="Pfam" id="PF22645">
    <property type="entry name" value="GKRP_SIS_N"/>
    <property type="match status" value="1"/>
</dbReference>
<keyword evidence="6" id="KW-1185">Reference proteome</keyword>
<evidence type="ECO:0000256" key="1">
    <source>
        <dbReference type="ARBA" id="ARBA00023239"/>
    </source>
</evidence>
<dbReference type="PANTHER" id="PTHR10088">
    <property type="entry name" value="GLUCOKINASE REGULATORY PROTEIN"/>
    <property type="match status" value="1"/>
</dbReference>
<dbReference type="InterPro" id="IPR005486">
    <property type="entry name" value="Glucokinase_regulatory_CS"/>
</dbReference>
<name>A0A927C367_9BACL</name>
<dbReference type="InterPro" id="IPR046348">
    <property type="entry name" value="SIS_dom_sf"/>
</dbReference>
<feature type="active site" description="Proton donor" evidence="3">
    <location>
        <position position="98"/>
    </location>
</feature>
<comment type="miscellaneous">
    <text evidence="3">A lyase-type mechanism (elimination/hydration) is suggested for the cleavage of the lactyl ether bond of MurNAc 6-phosphate, with the formation of an alpha,beta-unsaturated aldehyde intermediate with (E)-stereochemistry, followed by the syn addition of water to give product.</text>
</comment>
<dbReference type="EC" id="4.2.1.126" evidence="3"/>
<dbReference type="HAMAP" id="MF_00068">
    <property type="entry name" value="MurQ"/>
    <property type="match status" value="1"/>
</dbReference>
<dbReference type="InterPro" id="IPR040190">
    <property type="entry name" value="MURQ/GCKR"/>
</dbReference>
<dbReference type="InterPro" id="IPR005488">
    <property type="entry name" value="Etherase_MurQ"/>
</dbReference>
<feature type="domain" description="SIS" evidence="4">
    <location>
        <begin position="70"/>
        <end position="232"/>
    </location>
</feature>
<dbReference type="Gene3D" id="3.40.50.10490">
    <property type="entry name" value="Glucose-6-phosphate isomerase like protein, domain 1"/>
    <property type="match status" value="1"/>
</dbReference>
<comment type="function">
    <text evidence="3">Specifically catalyzes the cleavage of the D-lactyl ether substituent of MurNAc 6-phosphate, producing GlcNAc 6-phosphate and D-lactate.</text>
</comment>
<accession>A0A927C367</accession>
<feature type="active site" evidence="3">
    <location>
        <position position="128"/>
    </location>
</feature>
<dbReference type="NCBIfam" id="NF009222">
    <property type="entry name" value="PRK12570.1"/>
    <property type="match status" value="1"/>
</dbReference>
<evidence type="ECO:0000256" key="2">
    <source>
        <dbReference type="ARBA" id="ARBA00023277"/>
    </source>
</evidence>
<dbReference type="Proteomes" id="UP000639396">
    <property type="component" value="Unassembled WGS sequence"/>
</dbReference>
<dbReference type="GO" id="GO:0097367">
    <property type="term" value="F:carbohydrate derivative binding"/>
    <property type="evidence" value="ECO:0007669"/>
    <property type="project" value="InterPro"/>
</dbReference>
<dbReference type="GO" id="GO:0009254">
    <property type="term" value="P:peptidoglycan turnover"/>
    <property type="evidence" value="ECO:0007669"/>
    <property type="project" value="TreeGrafter"/>
</dbReference>
<evidence type="ECO:0000259" key="4">
    <source>
        <dbReference type="PROSITE" id="PS51464"/>
    </source>
</evidence>
<comment type="catalytic activity">
    <reaction evidence="3">
        <text>N-acetyl-D-muramate 6-phosphate + H2O = N-acetyl-D-glucosamine 6-phosphate + (R)-lactate</text>
        <dbReference type="Rhea" id="RHEA:26410"/>
        <dbReference type="ChEBI" id="CHEBI:15377"/>
        <dbReference type="ChEBI" id="CHEBI:16004"/>
        <dbReference type="ChEBI" id="CHEBI:57513"/>
        <dbReference type="ChEBI" id="CHEBI:58722"/>
        <dbReference type="EC" id="4.2.1.126"/>
    </reaction>
</comment>
<comment type="similarity">
    <text evidence="3">Belongs to the GCKR-like family. MurNAc-6-P etherase subfamily.</text>
</comment>
<dbReference type="GO" id="GO:0016803">
    <property type="term" value="F:ether hydrolase activity"/>
    <property type="evidence" value="ECO:0007669"/>
    <property type="project" value="TreeGrafter"/>
</dbReference>
<keyword evidence="2 3" id="KW-0119">Carbohydrate metabolism</keyword>
<dbReference type="SUPFAM" id="SSF53697">
    <property type="entry name" value="SIS domain"/>
    <property type="match status" value="1"/>
</dbReference>
<evidence type="ECO:0000313" key="5">
    <source>
        <dbReference type="EMBL" id="MBD2860475.1"/>
    </source>
</evidence>
<dbReference type="Gene3D" id="1.10.8.1080">
    <property type="match status" value="1"/>
</dbReference>
<dbReference type="PROSITE" id="PS51464">
    <property type="entry name" value="SIS"/>
    <property type="match status" value="1"/>
</dbReference>
<keyword evidence="1 3" id="KW-0456">Lyase</keyword>
<comment type="subunit">
    <text evidence="3">Homodimer.</text>
</comment>
<evidence type="ECO:0000313" key="6">
    <source>
        <dbReference type="Proteomes" id="UP000639396"/>
    </source>
</evidence>
<sequence length="311" mass="32198">MEKIFGRGISVDRQSPGIRHLDTEQVNPRTRDLDQCSTMELLRLMNAEDFRVPVAVEAALPAVAEAVDLIAGALRRGGRLFYVGAGTSGRLGVLDAYECPPTFGTPPELVQALVAGGVARDRADESAEDDPELGAADLAERGLAAGDVVVGIAASGRTPYVVGALQYARSAGASTVALACSGGSVIGDLADKAIEVTVGPEALTGSTRLKAGTAQKLVLNMISTGVMVKLGKVYQNFMVDMEASNGKLRQRARGIVAMATGEEESAVEAAMAATGDHMKASIVMLLAGVSAEEAFRRLAEADGNVRGALQA</sequence>
<dbReference type="FunFam" id="3.40.50.10490:FF:000014">
    <property type="entry name" value="N-acetylmuramic acid 6-phosphate etherase"/>
    <property type="match status" value="1"/>
</dbReference>
<dbReference type="PROSITE" id="PS01272">
    <property type="entry name" value="GCKR"/>
    <property type="match status" value="1"/>
</dbReference>
<evidence type="ECO:0000256" key="3">
    <source>
        <dbReference type="HAMAP-Rule" id="MF_00068"/>
    </source>
</evidence>
<dbReference type="PANTHER" id="PTHR10088:SF4">
    <property type="entry name" value="GLUCOKINASE REGULATORY PROTEIN"/>
    <property type="match status" value="1"/>
</dbReference>
<comment type="pathway">
    <text evidence="3">Amino-sugar metabolism; N-acetylmuramate degradation.</text>
</comment>
<dbReference type="GO" id="GO:0046348">
    <property type="term" value="P:amino sugar catabolic process"/>
    <property type="evidence" value="ECO:0007669"/>
    <property type="project" value="InterPro"/>
</dbReference>
<dbReference type="GO" id="GO:0016835">
    <property type="term" value="F:carbon-oxygen lyase activity"/>
    <property type="evidence" value="ECO:0007669"/>
    <property type="project" value="UniProtKB-UniRule"/>
</dbReference>
<organism evidence="5 6">
    <name type="scientific">Paenibacillus oceani</name>
    <dbReference type="NCBI Taxonomy" id="2772510"/>
    <lineage>
        <taxon>Bacteria</taxon>
        <taxon>Bacillati</taxon>
        <taxon>Bacillota</taxon>
        <taxon>Bacilli</taxon>
        <taxon>Bacillales</taxon>
        <taxon>Paenibacillaceae</taxon>
        <taxon>Paenibacillus</taxon>
    </lineage>
</organism>
<dbReference type="AlphaFoldDB" id="A0A927C367"/>